<gene>
    <name evidence="3" type="ORF">K435DRAFT_974039</name>
</gene>
<sequence length="155" mass="16767">MASTRPSNPDFVSESLARSGGAVKSTGVQRRHSWDAGANVRARTTSSSSPPTPSSDNSANPLRAVSATFSRVTAQTQMQSIQMFNGSRDTRFTRSTQRSTIASVLPPSLEELAAPIGIIFVGPPSPEWLRTKAAPLAIRPGKVRKALEWLKRHNR</sequence>
<feature type="domain" description="DUF6570" evidence="2">
    <location>
        <begin position="100"/>
        <end position="155"/>
    </location>
</feature>
<evidence type="ECO:0000256" key="1">
    <source>
        <dbReference type="SAM" id="MobiDB-lite"/>
    </source>
</evidence>
<dbReference type="AlphaFoldDB" id="A0A4S8KNN6"/>
<name>A0A4S8KNN6_DENBC</name>
<organism evidence="3 4">
    <name type="scientific">Dendrothele bispora (strain CBS 962.96)</name>
    <dbReference type="NCBI Taxonomy" id="1314807"/>
    <lineage>
        <taxon>Eukaryota</taxon>
        <taxon>Fungi</taxon>
        <taxon>Dikarya</taxon>
        <taxon>Basidiomycota</taxon>
        <taxon>Agaricomycotina</taxon>
        <taxon>Agaricomycetes</taxon>
        <taxon>Agaricomycetidae</taxon>
        <taxon>Agaricales</taxon>
        <taxon>Agaricales incertae sedis</taxon>
        <taxon>Dendrothele</taxon>
    </lineage>
</organism>
<evidence type="ECO:0000259" key="2">
    <source>
        <dbReference type="Pfam" id="PF20209"/>
    </source>
</evidence>
<feature type="region of interest" description="Disordered" evidence="1">
    <location>
        <begin position="1"/>
        <end position="62"/>
    </location>
</feature>
<dbReference type="Proteomes" id="UP000297245">
    <property type="component" value="Unassembled WGS sequence"/>
</dbReference>
<protein>
    <recommendedName>
        <fullName evidence="2">DUF6570 domain-containing protein</fullName>
    </recommendedName>
</protein>
<reference evidence="3 4" key="1">
    <citation type="journal article" date="2019" name="Nat. Ecol. Evol.">
        <title>Megaphylogeny resolves global patterns of mushroom evolution.</title>
        <authorList>
            <person name="Varga T."/>
            <person name="Krizsan K."/>
            <person name="Foldi C."/>
            <person name="Dima B."/>
            <person name="Sanchez-Garcia M."/>
            <person name="Sanchez-Ramirez S."/>
            <person name="Szollosi G.J."/>
            <person name="Szarkandi J.G."/>
            <person name="Papp V."/>
            <person name="Albert L."/>
            <person name="Andreopoulos W."/>
            <person name="Angelini C."/>
            <person name="Antonin V."/>
            <person name="Barry K.W."/>
            <person name="Bougher N.L."/>
            <person name="Buchanan P."/>
            <person name="Buyck B."/>
            <person name="Bense V."/>
            <person name="Catcheside P."/>
            <person name="Chovatia M."/>
            <person name="Cooper J."/>
            <person name="Damon W."/>
            <person name="Desjardin D."/>
            <person name="Finy P."/>
            <person name="Geml J."/>
            <person name="Haridas S."/>
            <person name="Hughes K."/>
            <person name="Justo A."/>
            <person name="Karasinski D."/>
            <person name="Kautmanova I."/>
            <person name="Kiss B."/>
            <person name="Kocsube S."/>
            <person name="Kotiranta H."/>
            <person name="LaButti K.M."/>
            <person name="Lechner B.E."/>
            <person name="Liimatainen K."/>
            <person name="Lipzen A."/>
            <person name="Lukacs Z."/>
            <person name="Mihaltcheva S."/>
            <person name="Morgado L.N."/>
            <person name="Niskanen T."/>
            <person name="Noordeloos M.E."/>
            <person name="Ohm R.A."/>
            <person name="Ortiz-Santana B."/>
            <person name="Ovrebo C."/>
            <person name="Racz N."/>
            <person name="Riley R."/>
            <person name="Savchenko A."/>
            <person name="Shiryaev A."/>
            <person name="Soop K."/>
            <person name="Spirin V."/>
            <person name="Szebenyi C."/>
            <person name="Tomsovsky M."/>
            <person name="Tulloss R.E."/>
            <person name="Uehling J."/>
            <person name="Grigoriev I.V."/>
            <person name="Vagvolgyi C."/>
            <person name="Papp T."/>
            <person name="Martin F.M."/>
            <person name="Miettinen O."/>
            <person name="Hibbett D.S."/>
            <person name="Nagy L.G."/>
        </authorList>
    </citation>
    <scope>NUCLEOTIDE SEQUENCE [LARGE SCALE GENOMIC DNA]</scope>
    <source>
        <strain evidence="3 4">CBS 962.96</strain>
    </source>
</reference>
<evidence type="ECO:0000313" key="4">
    <source>
        <dbReference type="Proteomes" id="UP000297245"/>
    </source>
</evidence>
<proteinExistence type="predicted"/>
<accession>A0A4S8KNN6</accession>
<evidence type="ECO:0000313" key="3">
    <source>
        <dbReference type="EMBL" id="THU77284.1"/>
    </source>
</evidence>
<dbReference type="Pfam" id="PF20209">
    <property type="entry name" value="DUF6570"/>
    <property type="match status" value="1"/>
</dbReference>
<dbReference type="InterPro" id="IPR046700">
    <property type="entry name" value="DUF6570"/>
</dbReference>
<keyword evidence="4" id="KW-1185">Reference proteome</keyword>
<dbReference type="OrthoDB" id="3235800at2759"/>
<dbReference type="EMBL" id="ML180490">
    <property type="protein sequence ID" value="THU77284.1"/>
    <property type="molecule type" value="Genomic_DNA"/>
</dbReference>